<organism evidence="3 4">
    <name type="scientific">Penicillium oxalicum (strain 114-2 / CGMCC 5302)</name>
    <name type="common">Penicillium decumbens</name>
    <dbReference type="NCBI Taxonomy" id="933388"/>
    <lineage>
        <taxon>Eukaryota</taxon>
        <taxon>Fungi</taxon>
        <taxon>Dikarya</taxon>
        <taxon>Ascomycota</taxon>
        <taxon>Pezizomycotina</taxon>
        <taxon>Eurotiomycetes</taxon>
        <taxon>Eurotiomycetidae</taxon>
        <taxon>Eurotiales</taxon>
        <taxon>Aspergillaceae</taxon>
        <taxon>Penicillium</taxon>
    </lineage>
</organism>
<keyword evidence="2" id="KW-0472">Membrane</keyword>
<feature type="region of interest" description="Disordered" evidence="1">
    <location>
        <begin position="48"/>
        <end position="93"/>
    </location>
</feature>
<reference evidence="3 4" key="1">
    <citation type="journal article" date="2013" name="PLoS ONE">
        <title>Genomic and secretomic analyses reveal unique features of the lignocellulolytic enzyme system of Penicillium decumbens.</title>
        <authorList>
            <person name="Liu G."/>
            <person name="Zhang L."/>
            <person name="Wei X."/>
            <person name="Zou G."/>
            <person name="Qin Y."/>
            <person name="Ma L."/>
            <person name="Li J."/>
            <person name="Zheng H."/>
            <person name="Wang S."/>
            <person name="Wang C."/>
            <person name="Xun L."/>
            <person name="Zhao G.-P."/>
            <person name="Zhou Z."/>
            <person name="Qu Y."/>
        </authorList>
    </citation>
    <scope>NUCLEOTIDE SEQUENCE [LARGE SCALE GENOMIC DNA]</scope>
    <source>
        <strain evidence="4">114-2 / CGMCC 5302</strain>
    </source>
</reference>
<evidence type="ECO:0000256" key="2">
    <source>
        <dbReference type="SAM" id="Phobius"/>
    </source>
</evidence>
<gene>
    <name evidence="3" type="ORF">PDE_08700</name>
</gene>
<dbReference type="OrthoDB" id="5397827at2759"/>
<dbReference type="PhylomeDB" id="S8B4H1"/>
<sequence length="276" mass="31257">MYPAPIPPFLLPRGLPTARTLRTLQQTTQQQASNPTLGLSTRRCFSESHRLAARPKRVTDKSRILSQPDKFRPPSHPQRLVTPIRTTPAGQPVNYGRALTAEEREAQNKKQYPNMFPPEGTVMFKFLTSRWIHVWIAMGILTSLATFTFTTNFKATSPFAHLLPSWSDLFTHPIDTISQAMHVYRMHVQHESMRVREQRHRRVEDAEKRRQYRIAHGLEEAPEKKDAEGSDVQSPVAADAVASVASDGATGAAVAAEEFVDWEGKKKPVKKWLGIW</sequence>
<dbReference type="Proteomes" id="UP000019376">
    <property type="component" value="Unassembled WGS sequence"/>
</dbReference>
<dbReference type="AlphaFoldDB" id="S8B4H1"/>
<keyword evidence="4" id="KW-1185">Reference proteome</keyword>
<dbReference type="HOGENOM" id="CLU_061830_1_0_1"/>
<evidence type="ECO:0000313" key="3">
    <source>
        <dbReference type="EMBL" id="EPS33738.1"/>
    </source>
</evidence>
<proteinExistence type="predicted"/>
<dbReference type="STRING" id="933388.S8B4H1"/>
<evidence type="ECO:0000256" key="1">
    <source>
        <dbReference type="SAM" id="MobiDB-lite"/>
    </source>
</evidence>
<evidence type="ECO:0000313" key="4">
    <source>
        <dbReference type="Proteomes" id="UP000019376"/>
    </source>
</evidence>
<dbReference type="eggNOG" id="ENOG502S0PN">
    <property type="taxonomic scope" value="Eukaryota"/>
</dbReference>
<keyword evidence="2" id="KW-0812">Transmembrane</keyword>
<dbReference type="EMBL" id="KB644415">
    <property type="protein sequence ID" value="EPS33738.1"/>
    <property type="molecule type" value="Genomic_DNA"/>
</dbReference>
<keyword evidence="2" id="KW-1133">Transmembrane helix</keyword>
<name>S8B4H1_PENO1</name>
<protein>
    <submittedName>
        <fullName evidence="3">Uncharacterized protein</fullName>
    </submittedName>
</protein>
<accession>S8B4H1</accession>
<feature type="transmembrane region" description="Helical" evidence="2">
    <location>
        <begin position="131"/>
        <end position="149"/>
    </location>
</feature>